<feature type="binding site" evidence="12">
    <location>
        <position position="385"/>
    </location>
    <ligand>
        <name>Zn(2+)</name>
        <dbReference type="ChEBI" id="CHEBI:29105"/>
        <label>2</label>
    </ligand>
</feature>
<feature type="binding site" evidence="12">
    <location>
        <position position="406"/>
    </location>
    <ligand>
        <name>Zn(2+)</name>
        <dbReference type="ChEBI" id="CHEBI:29105"/>
        <label>2</label>
    </ligand>
</feature>
<dbReference type="GO" id="GO:0006269">
    <property type="term" value="P:DNA replication, synthesis of primer"/>
    <property type="evidence" value="ECO:0007669"/>
    <property type="project" value="UniProtKB-KW"/>
</dbReference>
<evidence type="ECO:0000256" key="10">
    <source>
        <dbReference type="ARBA" id="ARBA00023235"/>
    </source>
</evidence>
<evidence type="ECO:0000256" key="5">
    <source>
        <dbReference type="ARBA" id="ARBA00022801"/>
    </source>
</evidence>
<keyword evidence="3 12" id="KW-0479">Metal-binding</keyword>
<dbReference type="CDD" id="cd18804">
    <property type="entry name" value="SF2_C_priA"/>
    <property type="match status" value="1"/>
</dbReference>
<comment type="catalytic activity">
    <reaction evidence="11 12">
        <text>ATP + H2O = ADP + phosphate + H(+)</text>
        <dbReference type="Rhea" id="RHEA:13065"/>
        <dbReference type="ChEBI" id="CHEBI:15377"/>
        <dbReference type="ChEBI" id="CHEBI:15378"/>
        <dbReference type="ChEBI" id="CHEBI:30616"/>
        <dbReference type="ChEBI" id="CHEBI:43474"/>
        <dbReference type="ChEBI" id="CHEBI:456216"/>
        <dbReference type="EC" id="5.6.2.4"/>
    </reaction>
</comment>
<evidence type="ECO:0000256" key="3">
    <source>
        <dbReference type="ARBA" id="ARBA00022723"/>
    </source>
</evidence>
<gene>
    <name evidence="12 15" type="primary">priA</name>
    <name evidence="15" type="ORF">H8692_06210</name>
</gene>
<keyword evidence="8 12" id="KW-0067">ATP-binding</keyword>
<comment type="caution">
    <text evidence="15">The sequence shown here is derived from an EMBL/GenBank/DDBJ whole genome shotgun (WGS) entry which is preliminary data.</text>
</comment>
<dbReference type="GO" id="GO:0008270">
    <property type="term" value="F:zinc ion binding"/>
    <property type="evidence" value="ECO:0007669"/>
    <property type="project" value="UniProtKB-UniRule"/>
</dbReference>
<evidence type="ECO:0000256" key="6">
    <source>
        <dbReference type="ARBA" id="ARBA00022806"/>
    </source>
</evidence>
<dbReference type="GO" id="GO:0006270">
    <property type="term" value="P:DNA replication initiation"/>
    <property type="evidence" value="ECO:0007669"/>
    <property type="project" value="TreeGrafter"/>
</dbReference>
<dbReference type="PROSITE" id="PS51194">
    <property type="entry name" value="HELICASE_CTER"/>
    <property type="match status" value="1"/>
</dbReference>
<dbReference type="Pfam" id="PF18319">
    <property type="entry name" value="Zn_ribbon_PriA"/>
    <property type="match status" value="1"/>
</dbReference>
<dbReference type="EMBL" id="JACRTA010000002">
    <property type="protein sequence ID" value="MBC8568344.1"/>
    <property type="molecule type" value="Genomic_DNA"/>
</dbReference>
<dbReference type="SUPFAM" id="SSF52540">
    <property type="entry name" value="P-loop containing nucleoside triphosphate hydrolases"/>
    <property type="match status" value="1"/>
</dbReference>
<evidence type="ECO:0000256" key="11">
    <source>
        <dbReference type="ARBA" id="ARBA00048988"/>
    </source>
</evidence>
<proteinExistence type="inferred from homology"/>
<keyword evidence="9 12" id="KW-0238">DNA-binding</keyword>
<dbReference type="InterPro" id="IPR011545">
    <property type="entry name" value="DEAD/DEAH_box_helicase_dom"/>
</dbReference>
<dbReference type="InterPro" id="IPR040498">
    <property type="entry name" value="PriA_CRR"/>
</dbReference>
<keyword evidence="16" id="KW-1185">Reference proteome</keyword>
<dbReference type="GO" id="GO:0005524">
    <property type="term" value="F:ATP binding"/>
    <property type="evidence" value="ECO:0007669"/>
    <property type="project" value="UniProtKB-UniRule"/>
</dbReference>
<reference evidence="15" key="1">
    <citation type="submission" date="2020-08" db="EMBL/GenBank/DDBJ databases">
        <title>Genome public.</title>
        <authorList>
            <person name="Liu C."/>
            <person name="Sun Q."/>
        </authorList>
    </citation>
    <scope>NUCLEOTIDE SEQUENCE</scope>
    <source>
        <strain evidence="15">NSJ-24</strain>
    </source>
</reference>
<keyword evidence="4 12" id="KW-0547">Nucleotide-binding</keyword>
<organism evidence="15 16">
    <name type="scientific">Lentihominibacter hominis</name>
    <dbReference type="NCBI Taxonomy" id="2763645"/>
    <lineage>
        <taxon>Bacteria</taxon>
        <taxon>Bacillati</taxon>
        <taxon>Bacillota</taxon>
        <taxon>Clostridia</taxon>
        <taxon>Peptostreptococcales</taxon>
        <taxon>Anaerovoracaceae</taxon>
        <taxon>Lentihominibacter</taxon>
    </lineage>
</organism>
<dbReference type="PROSITE" id="PS51192">
    <property type="entry name" value="HELICASE_ATP_BIND_1"/>
    <property type="match status" value="1"/>
</dbReference>
<dbReference type="InterPro" id="IPR001650">
    <property type="entry name" value="Helicase_C-like"/>
</dbReference>
<evidence type="ECO:0000256" key="8">
    <source>
        <dbReference type="ARBA" id="ARBA00022840"/>
    </source>
</evidence>
<feature type="binding site" evidence="12">
    <location>
        <position position="403"/>
    </location>
    <ligand>
        <name>Zn(2+)</name>
        <dbReference type="ChEBI" id="CHEBI:29105"/>
        <label>2</label>
    </ligand>
</feature>
<dbReference type="InterPro" id="IPR042115">
    <property type="entry name" value="PriA_3primeBD_sf"/>
</dbReference>
<dbReference type="InterPro" id="IPR027417">
    <property type="entry name" value="P-loop_NTPase"/>
</dbReference>
<evidence type="ECO:0000256" key="12">
    <source>
        <dbReference type="HAMAP-Rule" id="MF_00983"/>
    </source>
</evidence>
<dbReference type="GO" id="GO:1990077">
    <property type="term" value="C:primosome complex"/>
    <property type="evidence" value="ECO:0007669"/>
    <property type="project" value="UniProtKB-UniRule"/>
</dbReference>
<evidence type="ECO:0000313" key="15">
    <source>
        <dbReference type="EMBL" id="MBC8568344.1"/>
    </source>
</evidence>
<feature type="domain" description="Helicase C-terminal" evidence="14">
    <location>
        <begin position="408"/>
        <end position="568"/>
    </location>
</feature>
<dbReference type="InterPro" id="IPR005259">
    <property type="entry name" value="PriA"/>
</dbReference>
<dbReference type="NCBIfam" id="TIGR00595">
    <property type="entry name" value="priA"/>
    <property type="match status" value="1"/>
</dbReference>
<keyword evidence="1 12" id="KW-0639">Primosome</keyword>
<evidence type="ECO:0000256" key="1">
    <source>
        <dbReference type="ARBA" id="ARBA00022515"/>
    </source>
</evidence>
<keyword evidence="5 12" id="KW-0378">Hydrolase</keyword>
<dbReference type="InterPro" id="IPR041236">
    <property type="entry name" value="PriA_C"/>
</dbReference>
<dbReference type="InterPro" id="IPR041222">
    <property type="entry name" value="PriA_3primeBD"/>
</dbReference>
<feature type="binding site" evidence="12">
    <location>
        <position position="376"/>
    </location>
    <ligand>
        <name>Zn(2+)</name>
        <dbReference type="ChEBI" id="CHEBI:29105"/>
        <label>1</label>
    </ligand>
</feature>
<evidence type="ECO:0000259" key="14">
    <source>
        <dbReference type="PROSITE" id="PS51194"/>
    </source>
</evidence>
<evidence type="ECO:0000256" key="9">
    <source>
        <dbReference type="ARBA" id="ARBA00023125"/>
    </source>
</evidence>
<dbReference type="GO" id="GO:0006310">
    <property type="term" value="P:DNA recombination"/>
    <property type="evidence" value="ECO:0007669"/>
    <property type="project" value="InterPro"/>
</dbReference>
<dbReference type="SMART" id="SM00490">
    <property type="entry name" value="HELICc"/>
    <property type="match status" value="1"/>
</dbReference>
<dbReference type="RefSeq" id="WP_187525256.1">
    <property type="nucleotide sequence ID" value="NZ_JACRTA010000002.1"/>
</dbReference>
<dbReference type="Pfam" id="PF00270">
    <property type="entry name" value="DEAD"/>
    <property type="match status" value="1"/>
</dbReference>
<keyword evidence="6 12" id="KW-0347">Helicase</keyword>
<dbReference type="Pfam" id="PF18074">
    <property type="entry name" value="PriA_C"/>
    <property type="match status" value="1"/>
</dbReference>
<protein>
    <recommendedName>
        <fullName evidence="12">Replication restart protein PriA</fullName>
    </recommendedName>
    <alternativeName>
        <fullName evidence="12">ATP-dependent DNA helicase PriA</fullName>
        <ecNumber evidence="12">5.6.2.4</ecNumber>
    </alternativeName>
    <alternativeName>
        <fullName evidence="12">DNA 3'-5' helicase PriA</fullName>
    </alternativeName>
</protein>
<keyword evidence="7 12" id="KW-0862">Zinc</keyword>
<dbReference type="GO" id="GO:0003677">
    <property type="term" value="F:DNA binding"/>
    <property type="evidence" value="ECO:0007669"/>
    <property type="project" value="UniProtKB-UniRule"/>
</dbReference>
<comment type="function">
    <text evidence="12">Initiates the restart of stalled replication forks, which reloads the replicative helicase on sites other than the origin of replication. Recognizes and binds to abandoned replication forks and remodels them to uncover a helicase loading site. Promotes assembly of the primosome at these replication forks.</text>
</comment>
<evidence type="ECO:0000259" key="13">
    <source>
        <dbReference type="PROSITE" id="PS51192"/>
    </source>
</evidence>
<keyword evidence="2 12" id="KW-0235">DNA replication</keyword>
<comment type="catalytic activity">
    <reaction evidence="12">
        <text>Couples ATP hydrolysis with the unwinding of duplex DNA by translocating in the 3'-5' direction.</text>
        <dbReference type="EC" id="5.6.2.4"/>
    </reaction>
</comment>
<evidence type="ECO:0000256" key="2">
    <source>
        <dbReference type="ARBA" id="ARBA00022705"/>
    </source>
</evidence>
<feature type="domain" description="Helicase ATP-binding" evidence="13">
    <location>
        <begin position="145"/>
        <end position="314"/>
    </location>
</feature>
<accession>A0A926E9R9</accession>
<evidence type="ECO:0000256" key="4">
    <source>
        <dbReference type="ARBA" id="ARBA00022741"/>
    </source>
</evidence>
<feature type="binding site" evidence="12">
    <location>
        <position position="416"/>
    </location>
    <ligand>
        <name>Zn(2+)</name>
        <dbReference type="ChEBI" id="CHEBI:29105"/>
        <label>1</label>
    </ligand>
</feature>
<feature type="binding site" evidence="12">
    <location>
        <position position="419"/>
    </location>
    <ligand>
        <name>Zn(2+)</name>
        <dbReference type="ChEBI" id="CHEBI:29105"/>
        <label>1</label>
    </ligand>
</feature>
<dbReference type="EC" id="5.6.2.4" evidence="12"/>
<dbReference type="CDD" id="cd17929">
    <property type="entry name" value="DEXHc_priA"/>
    <property type="match status" value="1"/>
</dbReference>
<dbReference type="Pfam" id="PF17764">
    <property type="entry name" value="PriA_3primeBD"/>
    <property type="match status" value="1"/>
</dbReference>
<sequence length="674" mass="77056">MKYLNIVIDNRSDSTDSLYTYGCNCENVSAGNKVYVPFAKGNRLREGYVISVSSQVTDDMADRLKYVEKVDEEISLTPEMIRTAVWMRNRYLCRYIDAIKCFTPVGSKAKRGVRKDPFSERQGEEYSLKKLTNQQTSAMERIGNAVKRGKHDRFLIHGVTGSGKTEIYIRTAEIVLAEQKKVIVLVPEISLMTQIIDRFIGKFGYESIAVLHSRLSLGERYDQWKKIRDDKVKIVIGARSAVFAPLENIGLIVVDEEHESTYKSDHTPKYDTIEVAVKRLQDKDNKGILILGSATPSVSTYSRGKEGIYKIIKLTERYNKVDMPHVAVVDMRAELKNGNKSIISRELYRKMKEKLEDGKQVMLFLNRRGYSTFISCRECGYVAKCPACGLSLTYHKKTGSAVCHYCGYSQGALNRCPECGSKYIRYFGSGTEKVEETILELFPEFSVERMDLDSVRKKGELDRKIRDFRKGKTDILIGTQLIAKGLDFKNVGLVGIISADVSLNIPDFRSPERTLQLIIQASGRAGRGSEKGSVVIQTYSPEHYALEFASRQDYEGFYNTEIQFRKYMGYPPYSDMFQIVFSSDDREAALAGAEDWYERIKELLPEDERGNVFSPQEAYMSKIKETYRFSMLIKCLRGKRKKYSDLIISLKEQDRKNRKKKYTAVVDINPYSFV</sequence>
<evidence type="ECO:0000313" key="16">
    <source>
        <dbReference type="Proteomes" id="UP000610862"/>
    </source>
</evidence>
<dbReference type="Pfam" id="PF00271">
    <property type="entry name" value="Helicase_C"/>
    <property type="match status" value="1"/>
</dbReference>
<dbReference type="FunFam" id="3.40.50.300:FF:000489">
    <property type="entry name" value="Primosome assembly protein PriA"/>
    <property type="match status" value="1"/>
</dbReference>
<dbReference type="AlphaFoldDB" id="A0A926E9R9"/>
<dbReference type="SMART" id="SM00487">
    <property type="entry name" value="DEXDc"/>
    <property type="match status" value="1"/>
</dbReference>
<dbReference type="HAMAP" id="MF_00983">
    <property type="entry name" value="PriA"/>
    <property type="match status" value="1"/>
</dbReference>
<dbReference type="Gene3D" id="3.40.50.300">
    <property type="entry name" value="P-loop containing nucleotide triphosphate hydrolases"/>
    <property type="match status" value="2"/>
</dbReference>
<comment type="cofactor">
    <cofactor evidence="12">
        <name>Zn(2+)</name>
        <dbReference type="ChEBI" id="CHEBI:29105"/>
    </cofactor>
    <text evidence="12">Binds 2 zinc ions per subunit.</text>
</comment>
<dbReference type="GO" id="GO:0006302">
    <property type="term" value="P:double-strand break repair"/>
    <property type="evidence" value="ECO:0007669"/>
    <property type="project" value="InterPro"/>
</dbReference>
<dbReference type="GO" id="GO:0016787">
    <property type="term" value="F:hydrolase activity"/>
    <property type="evidence" value="ECO:0007669"/>
    <property type="project" value="UniProtKB-KW"/>
</dbReference>
<dbReference type="Proteomes" id="UP000610862">
    <property type="component" value="Unassembled WGS sequence"/>
</dbReference>
<keyword evidence="10 12" id="KW-0413">Isomerase</keyword>
<dbReference type="Gene3D" id="3.40.1440.60">
    <property type="entry name" value="PriA, 3(prime) DNA-binding domain"/>
    <property type="match status" value="1"/>
</dbReference>
<feature type="binding site" evidence="12">
    <location>
        <position position="388"/>
    </location>
    <ligand>
        <name>Zn(2+)</name>
        <dbReference type="ChEBI" id="CHEBI:29105"/>
        <label>2</label>
    </ligand>
</feature>
<dbReference type="PANTHER" id="PTHR30580">
    <property type="entry name" value="PRIMOSOMAL PROTEIN N"/>
    <property type="match status" value="1"/>
</dbReference>
<name>A0A926E9R9_9FIRM</name>
<dbReference type="PANTHER" id="PTHR30580:SF0">
    <property type="entry name" value="PRIMOSOMAL PROTEIN N"/>
    <property type="match status" value="1"/>
</dbReference>
<comment type="subunit">
    <text evidence="12">Component of the replication restart primosome.</text>
</comment>
<dbReference type="InterPro" id="IPR014001">
    <property type="entry name" value="Helicase_ATP-bd"/>
</dbReference>
<comment type="similarity">
    <text evidence="12">Belongs to the helicase family. PriA subfamily.</text>
</comment>
<feature type="binding site" evidence="12">
    <location>
        <position position="379"/>
    </location>
    <ligand>
        <name>Zn(2+)</name>
        <dbReference type="ChEBI" id="CHEBI:29105"/>
        <label>1</label>
    </ligand>
</feature>
<evidence type="ECO:0000256" key="7">
    <source>
        <dbReference type="ARBA" id="ARBA00022833"/>
    </source>
</evidence>
<dbReference type="GO" id="GO:0043138">
    <property type="term" value="F:3'-5' DNA helicase activity"/>
    <property type="evidence" value="ECO:0007669"/>
    <property type="project" value="UniProtKB-EC"/>
</dbReference>